<feature type="transmembrane region" description="Helical" evidence="5">
    <location>
        <begin position="75"/>
        <end position="97"/>
    </location>
</feature>
<dbReference type="GO" id="GO:0015499">
    <property type="term" value="F:formate transmembrane transporter activity"/>
    <property type="evidence" value="ECO:0007669"/>
    <property type="project" value="TreeGrafter"/>
</dbReference>
<dbReference type="EMBL" id="ACIN03000007">
    <property type="protein sequence ID" value="ESK65519.1"/>
    <property type="molecule type" value="Genomic_DNA"/>
</dbReference>
<evidence type="ECO:0000313" key="6">
    <source>
        <dbReference type="EMBL" id="ESK65519.1"/>
    </source>
</evidence>
<name>W1Q619_ABIDE</name>
<dbReference type="STRING" id="592010.GCWU000182_000992"/>
<feature type="transmembrane region" description="Helical" evidence="5">
    <location>
        <begin position="118"/>
        <end position="140"/>
    </location>
</feature>
<evidence type="ECO:0000256" key="2">
    <source>
        <dbReference type="ARBA" id="ARBA00022692"/>
    </source>
</evidence>
<sequence length="279" mass="30183">MKLSFIGGKTMSDMSLSPFVDFIKKACTKKAALLEESLGRYAARSIYAGAFLTLSTAAGAVAADQINTLHPSLGRFFFAFIFAFGLAYVVFLNGELATSNMMFLTAGTFSKAIDWKKALKVLLICSIFNLVGTLFAGYLLGNTAAFANLNENSAIVGIIQTKLARGNGQVFLEGIVANVLVNIAILCFVLVKDQAARLSLVLSAIFMFVYMTNEHVVANFASMSILLFSPFKGAKGFELVNVLRHWGVSYLGNLVGGGLLIGVVYTWLNQTKTNYQEQV</sequence>
<comment type="subcellular location">
    <subcellularLocation>
        <location evidence="1">Membrane</location>
        <topology evidence="1">Multi-pass membrane protein</topology>
    </subcellularLocation>
</comment>
<dbReference type="PANTHER" id="PTHR30520">
    <property type="entry name" value="FORMATE TRANSPORTER-RELATED"/>
    <property type="match status" value="1"/>
</dbReference>
<feature type="transmembrane region" description="Helical" evidence="5">
    <location>
        <begin position="170"/>
        <end position="191"/>
    </location>
</feature>
<dbReference type="PANTHER" id="PTHR30520:SF8">
    <property type="entry name" value="NITRITE TRANSPORTER NIRC"/>
    <property type="match status" value="1"/>
</dbReference>
<keyword evidence="2 5" id="KW-0812">Transmembrane</keyword>
<dbReference type="HOGENOM" id="CLU_036896_2_0_9"/>
<dbReference type="Gene3D" id="1.20.1080.10">
    <property type="entry name" value="Glycerol uptake facilitator protein"/>
    <property type="match status" value="1"/>
</dbReference>
<keyword evidence="3 5" id="KW-1133">Transmembrane helix</keyword>
<gene>
    <name evidence="6" type="ORF">GCWU000182_000992</name>
</gene>
<protein>
    <submittedName>
        <fullName evidence="6">Formate/nitrite transporter</fullName>
    </submittedName>
</protein>
<feature type="transmembrane region" description="Helical" evidence="5">
    <location>
        <begin position="46"/>
        <end position="63"/>
    </location>
</feature>
<evidence type="ECO:0000256" key="5">
    <source>
        <dbReference type="SAM" id="Phobius"/>
    </source>
</evidence>
<evidence type="ECO:0000256" key="1">
    <source>
        <dbReference type="ARBA" id="ARBA00004141"/>
    </source>
</evidence>
<comment type="caution">
    <text evidence="6">The sequence shown here is derived from an EMBL/GenBank/DDBJ whole genome shotgun (WGS) entry which is preliminary data.</text>
</comment>
<dbReference type="InterPro" id="IPR023271">
    <property type="entry name" value="Aquaporin-like"/>
</dbReference>
<dbReference type="InterPro" id="IPR000292">
    <property type="entry name" value="For/NO2_transpt"/>
</dbReference>
<keyword evidence="4 5" id="KW-0472">Membrane</keyword>
<feature type="transmembrane region" description="Helical" evidence="5">
    <location>
        <begin position="198"/>
        <end position="228"/>
    </location>
</feature>
<evidence type="ECO:0000256" key="3">
    <source>
        <dbReference type="ARBA" id="ARBA00022989"/>
    </source>
</evidence>
<dbReference type="GO" id="GO:0005886">
    <property type="term" value="C:plasma membrane"/>
    <property type="evidence" value="ECO:0007669"/>
    <property type="project" value="TreeGrafter"/>
</dbReference>
<reference evidence="6" key="1">
    <citation type="submission" date="2013-06" db="EMBL/GenBank/DDBJ databases">
        <authorList>
            <person name="Weinstock G."/>
            <person name="Sodergren E."/>
            <person name="Clifton S."/>
            <person name="Fulton L."/>
            <person name="Fulton B."/>
            <person name="Courtney L."/>
            <person name="Fronick C."/>
            <person name="Harrison M."/>
            <person name="Strong C."/>
            <person name="Farmer C."/>
            <person name="Delahaunty K."/>
            <person name="Markovic C."/>
            <person name="Hall O."/>
            <person name="Minx P."/>
            <person name="Tomlinson C."/>
            <person name="Mitreva M."/>
            <person name="Nelson J."/>
            <person name="Hou S."/>
            <person name="Wollam A."/>
            <person name="Pepin K.H."/>
            <person name="Johnson M."/>
            <person name="Bhonagiri V."/>
            <person name="Nash W.E."/>
            <person name="Warren W."/>
            <person name="Chinwalla A."/>
            <person name="Mardis E.R."/>
            <person name="Wilson R.K."/>
        </authorList>
    </citation>
    <scope>NUCLEOTIDE SEQUENCE [LARGE SCALE GENOMIC DNA]</scope>
    <source>
        <strain evidence="6">ATCC 49176</strain>
    </source>
</reference>
<evidence type="ECO:0000313" key="7">
    <source>
        <dbReference type="Proteomes" id="UP000019050"/>
    </source>
</evidence>
<accession>W1Q619</accession>
<evidence type="ECO:0000256" key="4">
    <source>
        <dbReference type="ARBA" id="ARBA00023136"/>
    </source>
</evidence>
<dbReference type="eggNOG" id="COG2116">
    <property type="taxonomic scope" value="Bacteria"/>
</dbReference>
<dbReference type="AlphaFoldDB" id="W1Q619"/>
<organism evidence="6 7">
    <name type="scientific">Abiotrophia defectiva ATCC 49176</name>
    <dbReference type="NCBI Taxonomy" id="592010"/>
    <lineage>
        <taxon>Bacteria</taxon>
        <taxon>Bacillati</taxon>
        <taxon>Bacillota</taxon>
        <taxon>Bacilli</taxon>
        <taxon>Lactobacillales</taxon>
        <taxon>Aerococcaceae</taxon>
        <taxon>Abiotrophia</taxon>
    </lineage>
</organism>
<feature type="transmembrane region" description="Helical" evidence="5">
    <location>
        <begin position="248"/>
        <end position="268"/>
    </location>
</feature>
<keyword evidence="7" id="KW-1185">Reference proteome</keyword>
<dbReference type="Pfam" id="PF01226">
    <property type="entry name" value="Form_Nir_trans"/>
    <property type="match status" value="1"/>
</dbReference>
<proteinExistence type="predicted"/>
<dbReference type="Proteomes" id="UP000019050">
    <property type="component" value="Unassembled WGS sequence"/>
</dbReference>